<reference evidence="5" key="2">
    <citation type="journal article" date="2019" name="Int. J. Syst. Evol. Microbiol.">
        <title>The Global Catalogue of Microorganisms (GCM) 10K type strain sequencing project: providing services to taxonomists for standard genome sequencing and annotation.</title>
        <authorList>
            <consortium name="The Broad Institute Genomics Platform"/>
            <consortium name="The Broad Institute Genome Sequencing Center for Infectious Disease"/>
            <person name="Wu L."/>
            <person name="Ma J."/>
        </authorList>
    </citation>
    <scope>NUCLEOTIDE SEQUENCE [LARGE SCALE GENOMIC DNA]</scope>
    <source>
        <strain evidence="5">CGMCC 1.15931</strain>
    </source>
</reference>
<evidence type="ECO:0000313" key="4">
    <source>
        <dbReference type="Proteomes" id="UP000430634"/>
    </source>
</evidence>
<evidence type="ECO:0000313" key="2">
    <source>
        <dbReference type="EMBL" id="GGB99344.1"/>
    </source>
</evidence>
<feature type="transmembrane region" description="Helical" evidence="1">
    <location>
        <begin position="228"/>
        <end position="249"/>
    </location>
</feature>
<accession>A0A6I3T2L5</accession>
<comment type="caution">
    <text evidence="3">The sequence shown here is derived from an EMBL/GenBank/DDBJ whole genome shotgun (WGS) entry which is preliminary data.</text>
</comment>
<dbReference type="RefSeq" id="WP_155473052.1">
    <property type="nucleotide sequence ID" value="NZ_BMKG01000008.1"/>
</dbReference>
<dbReference type="AlphaFoldDB" id="A0A6I3T2L5"/>
<reference evidence="2" key="1">
    <citation type="journal article" date="2014" name="Int. J. Syst. Evol. Microbiol.">
        <title>Complete genome of a new Firmicutes species belonging to the dominant human colonic microbiota ('Ruminococcus bicirculans') reveals two chromosomes and a selective capacity to utilize plant glucans.</title>
        <authorList>
            <consortium name="NISC Comparative Sequencing Program"/>
            <person name="Wegmann U."/>
            <person name="Louis P."/>
            <person name="Goesmann A."/>
            <person name="Henrissat B."/>
            <person name="Duncan S.H."/>
            <person name="Flint H.J."/>
        </authorList>
    </citation>
    <scope>NUCLEOTIDE SEQUENCE</scope>
    <source>
        <strain evidence="2">CGMCC 1.15931</strain>
    </source>
</reference>
<reference evidence="2" key="4">
    <citation type="submission" date="2024-05" db="EMBL/GenBank/DDBJ databases">
        <authorList>
            <person name="Sun Q."/>
            <person name="Zhou Y."/>
        </authorList>
    </citation>
    <scope>NUCLEOTIDE SEQUENCE</scope>
    <source>
        <strain evidence="2">CGMCC 1.15931</strain>
    </source>
</reference>
<keyword evidence="1" id="KW-1133">Transmembrane helix</keyword>
<evidence type="ECO:0000313" key="5">
    <source>
        <dbReference type="Proteomes" id="UP000622638"/>
    </source>
</evidence>
<keyword evidence="5" id="KW-1185">Reference proteome</keyword>
<gene>
    <name evidence="2" type="ORF">GCM10011572_21610</name>
    <name evidence="3" type="ORF">GM672_24005</name>
</gene>
<reference evidence="3 4" key="3">
    <citation type="submission" date="2019-11" db="EMBL/GenBank/DDBJ databases">
        <title>Type strains purchased from KCTC, JCM and DSMZ.</title>
        <authorList>
            <person name="Lu H."/>
        </authorList>
    </citation>
    <scope>NUCLEOTIDE SEQUENCE [LARGE SCALE GENOMIC DNA]</scope>
    <source>
        <strain evidence="3 4">KCTC 52429</strain>
    </source>
</reference>
<dbReference type="EMBL" id="BMKG01000008">
    <property type="protein sequence ID" value="GGB99344.1"/>
    <property type="molecule type" value="Genomic_DNA"/>
</dbReference>
<dbReference type="Proteomes" id="UP000622638">
    <property type="component" value="Unassembled WGS sequence"/>
</dbReference>
<sequence length="261" mass="27367">MNAPALPMLVLAELRKSLLLVLRYPLQPVLGVAVLLALFAAMWFAGTSDPARRLLGGGAGVDPRVLVACFVCWMVAMGAVGHLANAVEEDIKAGLLEPVFLSRHAPWQVLLARSLAGSCTGMLFTVLLLALLTWRLDVPLHLGPATWLALLLLELSLCGLGLALAGMVVLFKRAGALAPLLQLAIGILAARQMSPQADASMLALPVASAIELFSRSLFGTALDAAAVYAVLAWMALGFAVGIGVLHLCVNRARRAGSLTHA</sequence>
<dbReference type="Proteomes" id="UP000430634">
    <property type="component" value="Unassembled WGS sequence"/>
</dbReference>
<keyword evidence="1" id="KW-0812">Transmembrane</keyword>
<feature type="transmembrane region" description="Helical" evidence="1">
    <location>
        <begin position="24"/>
        <end position="45"/>
    </location>
</feature>
<feature type="transmembrane region" description="Helical" evidence="1">
    <location>
        <begin position="174"/>
        <end position="190"/>
    </location>
</feature>
<protein>
    <recommendedName>
        <fullName evidence="6">ABC transporter permease</fullName>
    </recommendedName>
</protein>
<evidence type="ECO:0000256" key="1">
    <source>
        <dbReference type="SAM" id="Phobius"/>
    </source>
</evidence>
<organism evidence="3 4">
    <name type="scientific">Pseudoduganella buxea</name>
    <dbReference type="NCBI Taxonomy" id="1949069"/>
    <lineage>
        <taxon>Bacteria</taxon>
        <taxon>Pseudomonadati</taxon>
        <taxon>Pseudomonadota</taxon>
        <taxon>Betaproteobacteria</taxon>
        <taxon>Burkholderiales</taxon>
        <taxon>Oxalobacteraceae</taxon>
        <taxon>Telluria group</taxon>
        <taxon>Pseudoduganella</taxon>
    </lineage>
</organism>
<proteinExistence type="predicted"/>
<feature type="transmembrane region" description="Helical" evidence="1">
    <location>
        <begin position="107"/>
        <end position="134"/>
    </location>
</feature>
<keyword evidence="1" id="KW-0472">Membrane</keyword>
<feature type="transmembrane region" description="Helical" evidence="1">
    <location>
        <begin position="146"/>
        <end position="168"/>
    </location>
</feature>
<feature type="transmembrane region" description="Helical" evidence="1">
    <location>
        <begin position="65"/>
        <end position="87"/>
    </location>
</feature>
<evidence type="ECO:0008006" key="6">
    <source>
        <dbReference type="Google" id="ProtNLM"/>
    </source>
</evidence>
<evidence type="ECO:0000313" key="3">
    <source>
        <dbReference type="EMBL" id="MTV55793.1"/>
    </source>
</evidence>
<dbReference type="EMBL" id="WNKZ01000104">
    <property type="protein sequence ID" value="MTV55793.1"/>
    <property type="molecule type" value="Genomic_DNA"/>
</dbReference>
<name>A0A6I3T2L5_9BURK</name>